<dbReference type="InterPro" id="IPR050579">
    <property type="entry name" value="PMP-22/EMP/MP20-like"/>
</dbReference>
<gene>
    <name evidence="9 10" type="primary">LOC116955129</name>
</gene>
<dbReference type="PROSITE" id="PS01221">
    <property type="entry name" value="PMP22_1"/>
    <property type="match status" value="1"/>
</dbReference>
<feature type="transmembrane region" description="Helical" evidence="6">
    <location>
        <begin position="65"/>
        <end position="85"/>
    </location>
</feature>
<keyword evidence="7" id="KW-0732">Signal</keyword>
<organism evidence="8 9">
    <name type="scientific">Petromyzon marinus</name>
    <name type="common">Sea lamprey</name>
    <dbReference type="NCBI Taxonomy" id="7757"/>
    <lineage>
        <taxon>Eukaryota</taxon>
        <taxon>Metazoa</taxon>
        <taxon>Chordata</taxon>
        <taxon>Craniata</taxon>
        <taxon>Vertebrata</taxon>
        <taxon>Cyclostomata</taxon>
        <taxon>Hyperoartia</taxon>
        <taxon>Petromyzontiformes</taxon>
        <taxon>Petromyzontidae</taxon>
        <taxon>Petromyzon</taxon>
    </lineage>
</organism>
<evidence type="ECO:0000256" key="4">
    <source>
        <dbReference type="ARBA" id="ARBA00022989"/>
    </source>
</evidence>
<sequence>MFLLLLSIFILHVSTIVLLFVATIDSSWVTSGNVVTDLWQQCNLLDSGSWICIAPFESQGEWLQAVQGLMVLSVVFSCVSLFLFIYQLYQLKKGGRFVITGIFHILASLCVLLGAAVYTSQRPSGPPYAGGSFGHSYVITSRAVSLTSRAVNERRRAWVPTASHPHTARLGPASGWWKRRRPRCSRTSCGINAGGTGRFGAHE</sequence>
<evidence type="ECO:0000256" key="5">
    <source>
        <dbReference type="ARBA" id="ARBA00023136"/>
    </source>
</evidence>
<dbReference type="Gene3D" id="1.20.140.150">
    <property type="match status" value="1"/>
</dbReference>
<evidence type="ECO:0000256" key="2">
    <source>
        <dbReference type="ARBA" id="ARBA00006864"/>
    </source>
</evidence>
<evidence type="ECO:0000313" key="9">
    <source>
        <dbReference type="RefSeq" id="XP_032832028.1"/>
    </source>
</evidence>
<comment type="caution">
    <text evidence="6">Lacks conserved residue(s) required for the propagation of feature annotation.</text>
</comment>
<evidence type="ECO:0000256" key="3">
    <source>
        <dbReference type="ARBA" id="ARBA00022692"/>
    </source>
</evidence>
<evidence type="ECO:0000256" key="1">
    <source>
        <dbReference type="ARBA" id="ARBA00004141"/>
    </source>
</evidence>
<feature type="signal peptide" evidence="7">
    <location>
        <begin position="1"/>
        <end position="26"/>
    </location>
</feature>
<name>A0AAJ7XG52_PETMA</name>
<comment type="subcellular location">
    <subcellularLocation>
        <location evidence="1 6">Membrane</location>
        <topology evidence="1 6">Multi-pass membrane protein</topology>
    </subcellularLocation>
</comment>
<dbReference type="KEGG" id="pmrn:116955129"/>
<evidence type="ECO:0000256" key="6">
    <source>
        <dbReference type="RuleBase" id="RU363088"/>
    </source>
</evidence>
<dbReference type="InterPro" id="IPR004032">
    <property type="entry name" value="PMP22_EMP_MP20"/>
</dbReference>
<feature type="transmembrane region" description="Helical" evidence="6">
    <location>
        <begin position="97"/>
        <end position="118"/>
    </location>
</feature>
<dbReference type="AlphaFoldDB" id="A0AAJ7XG52"/>
<proteinExistence type="inferred from homology"/>
<dbReference type="GO" id="GO:0005886">
    <property type="term" value="C:plasma membrane"/>
    <property type="evidence" value="ECO:0007669"/>
    <property type="project" value="TreeGrafter"/>
</dbReference>
<feature type="chain" id="PRO_5044709719" evidence="7">
    <location>
        <begin position="27"/>
        <end position="203"/>
    </location>
</feature>
<keyword evidence="5 6" id="KW-0472">Membrane</keyword>
<reference evidence="9 10" key="1">
    <citation type="submission" date="2025-04" db="UniProtKB">
        <authorList>
            <consortium name="RefSeq"/>
        </authorList>
    </citation>
    <scope>IDENTIFICATION</scope>
    <source>
        <tissue evidence="9 10">Sperm</tissue>
    </source>
</reference>
<dbReference type="InterPro" id="IPR004031">
    <property type="entry name" value="PMP22/EMP/MP20/Claudin"/>
</dbReference>
<comment type="similarity">
    <text evidence="2 6">Belongs to the PMP-22/EMP/MP20 family.</text>
</comment>
<protein>
    <submittedName>
        <fullName evidence="9 10">Peripheral myelin protein 22-like isoform X1</fullName>
    </submittedName>
</protein>
<evidence type="ECO:0000256" key="7">
    <source>
        <dbReference type="SAM" id="SignalP"/>
    </source>
</evidence>
<dbReference type="PRINTS" id="PR01453">
    <property type="entry name" value="EPMEMFAMILY"/>
</dbReference>
<dbReference type="PANTHER" id="PTHR10671">
    <property type="entry name" value="EPITHELIAL MEMBRANE PROTEIN-RELATED"/>
    <property type="match status" value="1"/>
</dbReference>
<dbReference type="Pfam" id="PF00822">
    <property type="entry name" value="PMP22_Claudin"/>
    <property type="match status" value="1"/>
</dbReference>
<keyword evidence="4 6" id="KW-1133">Transmembrane helix</keyword>
<evidence type="ECO:0000313" key="8">
    <source>
        <dbReference type="Proteomes" id="UP001318040"/>
    </source>
</evidence>
<keyword evidence="8" id="KW-1185">Reference proteome</keyword>
<evidence type="ECO:0000313" key="10">
    <source>
        <dbReference type="RefSeq" id="XP_032832029.1"/>
    </source>
</evidence>
<dbReference type="Proteomes" id="UP001318040">
    <property type="component" value="Chromosome 58"/>
</dbReference>
<accession>A0AAJ7XG52</accession>
<dbReference type="RefSeq" id="XP_032832028.1">
    <property type="nucleotide sequence ID" value="XM_032976137.1"/>
</dbReference>
<keyword evidence="3 6" id="KW-0812">Transmembrane</keyword>
<dbReference type="PANTHER" id="PTHR10671:SF108">
    <property type="entry name" value="CLAUDIN FAMILY PROTEIN-RELATED"/>
    <property type="match status" value="1"/>
</dbReference>
<dbReference type="RefSeq" id="XP_032832029.1">
    <property type="nucleotide sequence ID" value="XM_032976138.1"/>
</dbReference>